<comment type="caution">
    <text evidence="1">The sequence shown here is derived from an EMBL/GenBank/DDBJ whole genome shotgun (WGS) entry which is preliminary data.</text>
</comment>
<evidence type="ECO:0000313" key="2">
    <source>
        <dbReference type="Proteomes" id="UP000218164"/>
    </source>
</evidence>
<name>A0A2A2HP63_9EURY</name>
<evidence type="ECO:0000313" key="1">
    <source>
        <dbReference type="EMBL" id="PAV11130.1"/>
    </source>
</evidence>
<organism evidence="1 2">
    <name type="scientific">Methanosarcina spelaei</name>
    <dbReference type="NCBI Taxonomy" id="1036679"/>
    <lineage>
        <taxon>Archaea</taxon>
        <taxon>Methanobacteriati</taxon>
        <taxon>Methanobacteriota</taxon>
        <taxon>Stenosarchaea group</taxon>
        <taxon>Methanomicrobia</taxon>
        <taxon>Methanosarcinales</taxon>
        <taxon>Methanosarcinaceae</taxon>
        <taxon>Methanosarcina</taxon>
    </lineage>
</organism>
<gene>
    <name evidence="1" type="ORF">ASJ81_11565</name>
</gene>
<proteinExistence type="predicted"/>
<dbReference type="Proteomes" id="UP000218164">
    <property type="component" value="Unassembled WGS sequence"/>
</dbReference>
<dbReference type="AlphaFoldDB" id="A0A2A2HP63"/>
<keyword evidence="2" id="KW-1185">Reference proteome</keyword>
<accession>A0A2A2HP63</accession>
<dbReference type="EMBL" id="LMVP01000529">
    <property type="protein sequence ID" value="PAV11130.1"/>
    <property type="molecule type" value="Genomic_DNA"/>
</dbReference>
<dbReference type="OrthoDB" id="131423at2157"/>
<reference evidence="1 2" key="1">
    <citation type="journal article" date="2017" name="BMC Genomics">
        <title>Genomic analysis of methanogenic archaea reveals a shift towards energy conservation.</title>
        <authorList>
            <person name="Gilmore S.P."/>
            <person name="Henske J.K."/>
            <person name="Sexton J.A."/>
            <person name="Solomon K.V."/>
            <person name="Seppala S."/>
            <person name="Yoo J.I."/>
            <person name="Huyett L.M."/>
            <person name="Pressman A."/>
            <person name="Cogan J.Z."/>
            <person name="Kivenson V."/>
            <person name="Peng X."/>
            <person name="Tan Y."/>
            <person name="Valentine D.L."/>
            <person name="O'Malley M.A."/>
        </authorList>
    </citation>
    <scope>NUCLEOTIDE SEQUENCE [LARGE SCALE GENOMIC DNA]</scope>
    <source>
        <strain evidence="1 2">MC-15</strain>
    </source>
</reference>
<sequence length="128" mass="14633">MADENKISQDSESKFRYRLGKWLLSRDECVFMNVIEQNRNDKAIRQHLIGSVTNWINKKEELVTQETVSEMCEFIKSENEALYFHLMEKCALKGISVGEGLFEALSMCKCEEAITNPQCGITDDDSGV</sequence>
<dbReference type="RefSeq" id="WP_095645782.1">
    <property type="nucleotide sequence ID" value="NZ_LMVP01000529.1"/>
</dbReference>
<protein>
    <submittedName>
        <fullName evidence="1">Uncharacterized protein</fullName>
    </submittedName>
</protein>